<organism evidence="4 5">
    <name type="scientific">Ligilactobacillus hayakitensis DSM 18933 = JCM 14209</name>
    <dbReference type="NCBI Taxonomy" id="1423755"/>
    <lineage>
        <taxon>Bacteria</taxon>
        <taxon>Bacillati</taxon>
        <taxon>Bacillota</taxon>
        <taxon>Bacilli</taxon>
        <taxon>Lactobacillales</taxon>
        <taxon>Lactobacillaceae</taxon>
        <taxon>Ligilactobacillus</taxon>
    </lineage>
</organism>
<dbReference type="GO" id="GO:0016616">
    <property type="term" value="F:oxidoreductase activity, acting on the CH-OH group of donors, NAD or NADP as acceptor"/>
    <property type="evidence" value="ECO:0007669"/>
    <property type="project" value="UniProtKB-ARBA"/>
</dbReference>
<reference evidence="4 5" key="1">
    <citation type="journal article" date="2015" name="Genome Announc.">
        <title>Expanding the biotechnology potential of lactobacilli through comparative genomics of 213 strains and associated genera.</title>
        <authorList>
            <person name="Sun Z."/>
            <person name="Harris H.M."/>
            <person name="McCann A."/>
            <person name="Guo C."/>
            <person name="Argimon S."/>
            <person name="Zhang W."/>
            <person name="Yang X."/>
            <person name="Jeffery I.B."/>
            <person name="Cooney J.C."/>
            <person name="Kagawa T.F."/>
            <person name="Liu W."/>
            <person name="Song Y."/>
            <person name="Salvetti E."/>
            <person name="Wrobel A."/>
            <person name="Rasinkangas P."/>
            <person name="Parkhill J."/>
            <person name="Rea M.C."/>
            <person name="O'Sullivan O."/>
            <person name="Ritari J."/>
            <person name="Douillard F.P."/>
            <person name="Paul Ross R."/>
            <person name="Yang R."/>
            <person name="Briner A.E."/>
            <person name="Felis G.E."/>
            <person name="de Vos W.M."/>
            <person name="Barrangou R."/>
            <person name="Klaenhammer T.R."/>
            <person name="Caufield P.W."/>
            <person name="Cui Y."/>
            <person name="Zhang H."/>
            <person name="O'Toole P.W."/>
        </authorList>
    </citation>
    <scope>NUCLEOTIDE SEQUENCE [LARGE SCALE GENOMIC DNA]</scope>
    <source>
        <strain evidence="4 5">DSM 18933</strain>
    </source>
</reference>
<dbReference type="eggNOG" id="COG0300">
    <property type="taxonomic scope" value="Bacteria"/>
</dbReference>
<dbReference type="EMBL" id="AZGD01000090">
    <property type="protein sequence ID" value="KRM18750.1"/>
    <property type="molecule type" value="Genomic_DNA"/>
</dbReference>
<proteinExistence type="inferred from homology"/>
<evidence type="ECO:0000256" key="1">
    <source>
        <dbReference type="ARBA" id="ARBA00006484"/>
    </source>
</evidence>
<name>A0A0R1WLQ8_9LACO</name>
<dbReference type="Pfam" id="PF00106">
    <property type="entry name" value="adh_short"/>
    <property type="match status" value="1"/>
</dbReference>
<dbReference type="PATRIC" id="fig|1423755.3.peg.586"/>
<dbReference type="SUPFAM" id="SSF51735">
    <property type="entry name" value="NAD(P)-binding Rossmann-fold domains"/>
    <property type="match status" value="1"/>
</dbReference>
<dbReference type="RefSeq" id="WP_025021878.1">
    <property type="nucleotide sequence ID" value="NZ_AZGD01000090.1"/>
</dbReference>
<dbReference type="STRING" id="1423755.FC40_GL000533"/>
<comment type="caution">
    <text evidence="4">The sequence shown here is derived from an EMBL/GenBank/DDBJ whole genome shotgun (WGS) entry which is preliminary data.</text>
</comment>
<evidence type="ECO:0000256" key="2">
    <source>
        <dbReference type="ARBA" id="ARBA00023002"/>
    </source>
</evidence>
<dbReference type="PROSITE" id="PS00061">
    <property type="entry name" value="ADH_SHORT"/>
    <property type="match status" value="1"/>
</dbReference>
<dbReference type="PANTHER" id="PTHR44196:SF1">
    <property type="entry name" value="DEHYDROGENASE_REDUCTASE SDR FAMILY MEMBER 7B"/>
    <property type="match status" value="1"/>
</dbReference>
<evidence type="ECO:0000256" key="3">
    <source>
        <dbReference type="RuleBase" id="RU000363"/>
    </source>
</evidence>
<accession>A0A0R1WLQ8</accession>
<keyword evidence="5" id="KW-1185">Reference proteome</keyword>
<keyword evidence="2" id="KW-0560">Oxidoreductase</keyword>
<dbReference type="Proteomes" id="UP000051054">
    <property type="component" value="Unassembled WGS sequence"/>
</dbReference>
<dbReference type="PRINTS" id="PR00080">
    <property type="entry name" value="SDRFAMILY"/>
</dbReference>
<dbReference type="PRINTS" id="PR00081">
    <property type="entry name" value="GDHRDH"/>
</dbReference>
<evidence type="ECO:0000313" key="5">
    <source>
        <dbReference type="Proteomes" id="UP000051054"/>
    </source>
</evidence>
<protein>
    <submittedName>
        <fullName evidence="4">Short chain dehydrogenase</fullName>
    </submittedName>
</protein>
<comment type="similarity">
    <text evidence="1 3">Belongs to the short-chain dehydrogenases/reductases (SDR) family.</text>
</comment>
<gene>
    <name evidence="4" type="ORF">FC40_GL000533</name>
</gene>
<dbReference type="InterPro" id="IPR020904">
    <property type="entry name" value="Sc_DH/Rdtase_CS"/>
</dbReference>
<dbReference type="FunFam" id="3.40.50.720:FF:000047">
    <property type="entry name" value="NADP-dependent L-serine/L-allo-threonine dehydrogenase"/>
    <property type="match status" value="1"/>
</dbReference>
<dbReference type="AlphaFoldDB" id="A0A0R1WLQ8"/>
<dbReference type="OrthoDB" id="9793345at2"/>
<dbReference type="InterPro" id="IPR036291">
    <property type="entry name" value="NAD(P)-bd_dom_sf"/>
</dbReference>
<dbReference type="Gene3D" id="3.40.50.720">
    <property type="entry name" value="NAD(P)-binding Rossmann-like Domain"/>
    <property type="match status" value="1"/>
</dbReference>
<dbReference type="GO" id="GO:0016020">
    <property type="term" value="C:membrane"/>
    <property type="evidence" value="ECO:0007669"/>
    <property type="project" value="TreeGrafter"/>
</dbReference>
<dbReference type="InterPro" id="IPR002347">
    <property type="entry name" value="SDR_fam"/>
</dbReference>
<dbReference type="PIRSF" id="PIRSF000126">
    <property type="entry name" value="11-beta-HSD1"/>
    <property type="match status" value="1"/>
</dbReference>
<sequence>MKKLIGKVILITGASGGLGEKIALHAANQGATIIGVARRKDRLEKVITQCKELSQTEAYAFELDVADKNQVTEVLTNILQITPKIDYLINNAGFGVMENFVDLDMNRVEDMFKVNVLGLMQIAQIIAKKMKAQGSGEIVNIASMAGKIATPKASAYAATKFAVIGFSNALRLELASSSINVMTVNPGPMQTEFFTHAGQDNAYLKSLGKVVLDPDKLAKRIVRNLGSKKREINAPWYMQIASVAYAIFPKLGDYLTGGVFNKK</sequence>
<dbReference type="PANTHER" id="PTHR44196">
    <property type="entry name" value="DEHYDROGENASE/REDUCTASE SDR FAMILY MEMBER 7B"/>
    <property type="match status" value="1"/>
</dbReference>
<evidence type="ECO:0000313" key="4">
    <source>
        <dbReference type="EMBL" id="KRM18750.1"/>
    </source>
</evidence>